<protein>
    <recommendedName>
        <fullName evidence="2">SET domain-containing protein</fullName>
    </recommendedName>
</protein>
<dbReference type="EMBL" id="HBNR01019085">
    <property type="protein sequence ID" value="CAE4573023.1"/>
    <property type="molecule type" value="Transcribed_RNA"/>
</dbReference>
<evidence type="ECO:0008006" key="2">
    <source>
        <dbReference type="Google" id="ProtNLM"/>
    </source>
</evidence>
<evidence type="ECO:0000313" key="1">
    <source>
        <dbReference type="EMBL" id="CAE4573023.1"/>
    </source>
</evidence>
<dbReference type="PANTHER" id="PTHR13271:SF151">
    <property type="entry name" value="SET DOMAIN-CONTAINING PROTEIN 4"/>
    <property type="match status" value="1"/>
</dbReference>
<dbReference type="InterPro" id="IPR050600">
    <property type="entry name" value="SETD3_SETD6_MTase"/>
</dbReference>
<dbReference type="GO" id="GO:0016279">
    <property type="term" value="F:protein-lysine N-methyltransferase activity"/>
    <property type="evidence" value="ECO:0007669"/>
    <property type="project" value="TreeGrafter"/>
</dbReference>
<dbReference type="InterPro" id="IPR046341">
    <property type="entry name" value="SET_dom_sf"/>
</dbReference>
<sequence>MGSDGRDGDCDPEEAELFAEFFSWARENGALGLEQIRVAPFEKSGVRVRGLAAVMDVCGPIIIPRCLLMTAASADELALRLVCEELKMRSGGESFWSPWIRMVPTRAEMQQEHLVYACEELLEAFAALPVVARVRGWNAKLRETWEGLEEKGFTYDDFRWASAVVLSRVYLPPPTYCFMPFADMMNTGPAPNMQVFDFLEVGESTEAEHYGLLLLEGASVPAGAELLQAYDEVDNAERLFRGGFLLEDNPQELPRLDDASVRTALELALSHRLPEAEARQPRLLASLRALAREHCAGLE</sequence>
<proteinExistence type="predicted"/>
<dbReference type="Gene3D" id="3.90.1410.10">
    <property type="entry name" value="set domain protein methyltransferase, domain 1"/>
    <property type="match status" value="1"/>
</dbReference>
<name>A0A7S4Q7H0_9DINO</name>
<dbReference type="SUPFAM" id="SSF82199">
    <property type="entry name" value="SET domain"/>
    <property type="match status" value="1"/>
</dbReference>
<reference evidence="1" key="1">
    <citation type="submission" date="2021-01" db="EMBL/GenBank/DDBJ databases">
        <authorList>
            <person name="Corre E."/>
            <person name="Pelletier E."/>
            <person name="Niang G."/>
            <person name="Scheremetjew M."/>
            <person name="Finn R."/>
            <person name="Kale V."/>
            <person name="Holt S."/>
            <person name="Cochrane G."/>
            <person name="Meng A."/>
            <person name="Brown T."/>
            <person name="Cohen L."/>
        </authorList>
    </citation>
    <scope>NUCLEOTIDE SEQUENCE</scope>
    <source>
        <strain evidence="1">CCMP3105</strain>
    </source>
</reference>
<dbReference type="AlphaFoldDB" id="A0A7S4Q7H0"/>
<gene>
    <name evidence="1" type="ORF">AMON00008_LOCUS12642</name>
</gene>
<accession>A0A7S4Q7H0</accession>
<dbReference type="CDD" id="cd10527">
    <property type="entry name" value="SET_LSMT"/>
    <property type="match status" value="1"/>
</dbReference>
<organism evidence="1">
    <name type="scientific">Alexandrium monilatum</name>
    <dbReference type="NCBI Taxonomy" id="311494"/>
    <lineage>
        <taxon>Eukaryota</taxon>
        <taxon>Sar</taxon>
        <taxon>Alveolata</taxon>
        <taxon>Dinophyceae</taxon>
        <taxon>Gonyaulacales</taxon>
        <taxon>Pyrocystaceae</taxon>
        <taxon>Alexandrium</taxon>
    </lineage>
</organism>
<dbReference type="PANTHER" id="PTHR13271">
    <property type="entry name" value="UNCHARACTERIZED PUTATIVE METHYLTRANSFERASE"/>
    <property type="match status" value="1"/>
</dbReference>